<proteinExistence type="predicted"/>
<name>A0A0B6YB49_9EUPU</name>
<dbReference type="EMBL" id="HACG01006473">
    <property type="protein sequence ID" value="CEK53338.1"/>
    <property type="molecule type" value="Transcribed_RNA"/>
</dbReference>
<feature type="non-terminal residue" evidence="1">
    <location>
        <position position="1"/>
    </location>
</feature>
<dbReference type="AlphaFoldDB" id="A0A0B6YB49"/>
<feature type="non-terminal residue" evidence="1">
    <location>
        <position position="96"/>
    </location>
</feature>
<organism evidence="1">
    <name type="scientific">Arion vulgaris</name>
    <dbReference type="NCBI Taxonomy" id="1028688"/>
    <lineage>
        <taxon>Eukaryota</taxon>
        <taxon>Metazoa</taxon>
        <taxon>Spiralia</taxon>
        <taxon>Lophotrochozoa</taxon>
        <taxon>Mollusca</taxon>
        <taxon>Gastropoda</taxon>
        <taxon>Heterobranchia</taxon>
        <taxon>Euthyneura</taxon>
        <taxon>Panpulmonata</taxon>
        <taxon>Eupulmonata</taxon>
        <taxon>Stylommatophora</taxon>
        <taxon>Helicina</taxon>
        <taxon>Arionoidea</taxon>
        <taxon>Arionidae</taxon>
        <taxon>Arion</taxon>
    </lineage>
</organism>
<reference evidence="1" key="1">
    <citation type="submission" date="2014-12" db="EMBL/GenBank/DDBJ databases">
        <title>Insight into the proteome of Arion vulgaris.</title>
        <authorList>
            <person name="Aradska J."/>
            <person name="Bulat T."/>
            <person name="Smidak R."/>
            <person name="Sarate P."/>
            <person name="Gangsoo J."/>
            <person name="Sialana F."/>
            <person name="Bilban M."/>
            <person name="Lubec G."/>
        </authorList>
    </citation>
    <scope>NUCLEOTIDE SEQUENCE</scope>
    <source>
        <tissue evidence="1">Skin</tissue>
    </source>
</reference>
<accession>A0A0B6YB49</accession>
<evidence type="ECO:0000313" key="1">
    <source>
        <dbReference type="EMBL" id="CEK53338.1"/>
    </source>
</evidence>
<sequence>SKQTSTVFAIFPQGIQKEMATEVKNNITHRKSSEKVTSKRKIEPYSCTVSLPLISEHDTINKHKPNNNLNGNLKFPQLSVSDEKACTKDINQIHGM</sequence>
<protein>
    <submittedName>
        <fullName evidence="1">Uncharacterized protein</fullName>
    </submittedName>
</protein>
<gene>
    <name evidence="1" type="primary">ORF19938</name>
</gene>